<reference evidence="1" key="2">
    <citation type="submission" date="2021-04" db="EMBL/GenBank/DDBJ databases">
        <authorList>
            <person name="Gilroy R."/>
        </authorList>
    </citation>
    <scope>NUCLEOTIDE SEQUENCE</scope>
    <source>
        <strain evidence="1">ChiHjej13B12-24818</strain>
    </source>
</reference>
<dbReference type="EMBL" id="DWZH01000093">
    <property type="protein sequence ID" value="HJB11206.1"/>
    <property type="molecule type" value="Genomic_DNA"/>
</dbReference>
<comment type="caution">
    <text evidence="1">The sequence shown here is derived from an EMBL/GenBank/DDBJ whole genome shotgun (WGS) entry which is preliminary data.</text>
</comment>
<organism evidence="1 2">
    <name type="scientific">Candidatus Brachybacterium merdavium</name>
    <dbReference type="NCBI Taxonomy" id="2838513"/>
    <lineage>
        <taxon>Bacteria</taxon>
        <taxon>Bacillati</taxon>
        <taxon>Actinomycetota</taxon>
        <taxon>Actinomycetes</taxon>
        <taxon>Micrococcales</taxon>
        <taxon>Dermabacteraceae</taxon>
        <taxon>Brachybacterium</taxon>
    </lineage>
</organism>
<name>A0A9D2LF51_9MICO</name>
<gene>
    <name evidence="1" type="ORF">H9786_11885</name>
</gene>
<sequence length="252" mass="28009">MNNADELGYLGQQAVAEAVSPDDDYRIVGGHMVRLLLKAYPTSAATPRSTLDADAAVGDVEVIGPLSVRLVAQDFVKDGGNIFRKQVGGEKPIEINLLLSRLDHSQGVRQRTVEGVGQVDTLPELSWAMASEPLVLDVTAVLLDGRTITYRTRIPDIEAAVVLKAHAWKARRMQSDKDLADLRTLFEIRHAYRELPWRLDEPDLRGFRKDGARALHELASTVTRKSAMYRVPAHLDRKHLAALINRYVTSVK</sequence>
<evidence type="ECO:0000313" key="2">
    <source>
        <dbReference type="Proteomes" id="UP000823823"/>
    </source>
</evidence>
<protein>
    <submittedName>
        <fullName evidence="1">Uncharacterized protein</fullName>
    </submittedName>
</protein>
<accession>A0A9D2LF51</accession>
<reference evidence="1" key="1">
    <citation type="journal article" date="2021" name="PeerJ">
        <title>Extensive microbial diversity within the chicken gut microbiome revealed by metagenomics and culture.</title>
        <authorList>
            <person name="Gilroy R."/>
            <person name="Ravi A."/>
            <person name="Getino M."/>
            <person name="Pursley I."/>
            <person name="Horton D.L."/>
            <person name="Alikhan N.F."/>
            <person name="Baker D."/>
            <person name="Gharbi K."/>
            <person name="Hall N."/>
            <person name="Watson M."/>
            <person name="Adriaenssens E.M."/>
            <person name="Foster-Nyarko E."/>
            <person name="Jarju S."/>
            <person name="Secka A."/>
            <person name="Antonio M."/>
            <person name="Oren A."/>
            <person name="Chaudhuri R.R."/>
            <person name="La Ragione R."/>
            <person name="Hildebrand F."/>
            <person name="Pallen M.J."/>
        </authorList>
    </citation>
    <scope>NUCLEOTIDE SEQUENCE</scope>
    <source>
        <strain evidence="1">ChiHjej13B12-24818</strain>
    </source>
</reference>
<dbReference type="AlphaFoldDB" id="A0A9D2LF51"/>
<proteinExistence type="predicted"/>
<evidence type="ECO:0000313" key="1">
    <source>
        <dbReference type="EMBL" id="HJB11206.1"/>
    </source>
</evidence>
<dbReference type="Proteomes" id="UP000823823">
    <property type="component" value="Unassembled WGS sequence"/>
</dbReference>